<evidence type="ECO:0000313" key="2">
    <source>
        <dbReference type="EMBL" id="RDY26145.1"/>
    </source>
</evidence>
<dbReference type="Pfam" id="PF01969">
    <property type="entry name" value="Ni_insertion"/>
    <property type="match status" value="1"/>
</dbReference>
<dbReference type="EMBL" id="NOJY02000034">
    <property type="protein sequence ID" value="RDY26145.1"/>
    <property type="molecule type" value="Genomic_DNA"/>
</dbReference>
<keyword evidence="1" id="KW-0533">Nickel</keyword>
<dbReference type="Gene3D" id="3.30.70.1380">
    <property type="entry name" value="Transcriptional regulatory protein pf0864 domain like"/>
    <property type="match status" value="1"/>
</dbReference>
<dbReference type="PANTHER" id="PTHR36566">
    <property type="entry name" value="NICKEL INSERTION PROTEIN-RELATED"/>
    <property type="match status" value="1"/>
</dbReference>
<gene>
    <name evidence="2" type="ORF">CHL78_014805</name>
</gene>
<name>A0A371J090_9FIRM</name>
<proteinExistence type="predicted"/>
<dbReference type="Proteomes" id="UP000215694">
    <property type="component" value="Unassembled WGS sequence"/>
</dbReference>
<dbReference type="AlphaFoldDB" id="A0A371J090"/>
<comment type="caution">
    <text evidence="2">The sequence shown here is derived from an EMBL/GenBank/DDBJ whole genome shotgun (WGS) entry which is preliminary data.</text>
</comment>
<keyword evidence="3" id="KW-1185">Reference proteome</keyword>
<evidence type="ECO:0000256" key="1">
    <source>
        <dbReference type="ARBA" id="ARBA00022596"/>
    </source>
</evidence>
<sequence length="150" mass="17468">MIYEVIANIDDMSSEVYSYLFERVIKEGALDIYIENIYMKKNRSASKVCILCEEQDKEKFIDILILETSTFGVRYQKYNRTILKRKFTKIDTKYGSVSIKLGYYKGELIKATCEYDECKLIANKEGIPLIKVFNDINCIINQKIGVKLLT</sequence>
<protein>
    <submittedName>
        <fullName evidence="2">DUF111 family protein</fullName>
    </submittedName>
</protein>
<organism evidence="2 3">
    <name type="scientific">Romboutsia weinsteinii</name>
    <dbReference type="NCBI Taxonomy" id="2020949"/>
    <lineage>
        <taxon>Bacteria</taxon>
        <taxon>Bacillati</taxon>
        <taxon>Bacillota</taxon>
        <taxon>Clostridia</taxon>
        <taxon>Peptostreptococcales</taxon>
        <taxon>Peptostreptococcaceae</taxon>
        <taxon>Romboutsia</taxon>
    </lineage>
</organism>
<accession>A0A371J090</accession>
<dbReference type="Gene3D" id="3.10.20.300">
    <property type="entry name" value="mk0293 like domain"/>
    <property type="match status" value="1"/>
</dbReference>
<dbReference type="InterPro" id="IPR002822">
    <property type="entry name" value="Ni_insertion"/>
</dbReference>
<evidence type="ECO:0000313" key="3">
    <source>
        <dbReference type="Proteomes" id="UP000215694"/>
    </source>
</evidence>
<reference evidence="2 3" key="1">
    <citation type="journal article" date="2017" name="Genome Announc.">
        <title>Draft Genome Sequence of Romboutsia weinsteinii sp. nov. Strain CCRI-19649(T) Isolated from Surface Water.</title>
        <authorList>
            <person name="Maheux A.F."/>
            <person name="Boudreau D.K."/>
            <person name="Berube E."/>
            <person name="Boissinot M."/>
            <person name="Cantin P."/>
            <person name="Raymond F."/>
            <person name="Corbeil J."/>
            <person name="Omar R.F."/>
            <person name="Bergeron M.G."/>
        </authorList>
    </citation>
    <scope>NUCLEOTIDE SEQUENCE [LARGE SCALE GENOMIC DNA]</scope>
    <source>
        <strain evidence="2 3">CCRI-19649</strain>
    </source>
</reference>
<dbReference type="PANTHER" id="PTHR36566:SF1">
    <property type="entry name" value="PYRIDINIUM-3,5-BISTHIOCARBOXYLIC ACID MONONUCLEOTIDE NICKEL INSERTION PROTEIN"/>
    <property type="match status" value="1"/>
</dbReference>
<dbReference type="OrthoDB" id="9765625at2"/>